<dbReference type="GO" id="GO:0015818">
    <property type="term" value="P:isoleucine transport"/>
    <property type="evidence" value="ECO:0007669"/>
    <property type="project" value="TreeGrafter"/>
</dbReference>
<evidence type="ECO:0000256" key="8">
    <source>
        <dbReference type="ARBA" id="ARBA00023136"/>
    </source>
</evidence>
<dbReference type="Pfam" id="PF05525">
    <property type="entry name" value="Branch_AA_trans"/>
    <property type="match status" value="1"/>
</dbReference>
<dbReference type="GO" id="GO:0005304">
    <property type="term" value="F:L-valine transmembrane transporter activity"/>
    <property type="evidence" value="ECO:0007669"/>
    <property type="project" value="TreeGrafter"/>
</dbReference>
<keyword evidence="5 9" id="KW-0812">Transmembrane</keyword>
<protein>
    <submittedName>
        <fullName evidence="10">Branched-chain amino acid transport system II carrier protein</fullName>
    </submittedName>
</protein>
<feature type="transmembrane region" description="Helical" evidence="9">
    <location>
        <begin position="187"/>
        <end position="207"/>
    </location>
</feature>
<feature type="transmembrane region" description="Helical" evidence="9">
    <location>
        <begin position="272"/>
        <end position="301"/>
    </location>
</feature>
<feature type="transmembrane region" description="Helical" evidence="9">
    <location>
        <begin position="7"/>
        <end position="36"/>
    </location>
</feature>
<dbReference type="PANTHER" id="PTHR30588">
    <property type="entry name" value="BRANCHED-CHAIN AMINO ACID TRANSPORT SYSTEM 2 CARRIER PROTEIN"/>
    <property type="match status" value="1"/>
</dbReference>
<feature type="transmembrane region" description="Helical" evidence="9">
    <location>
        <begin position="313"/>
        <end position="335"/>
    </location>
</feature>
<keyword evidence="8 9" id="KW-0472">Membrane</keyword>
<dbReference type="RefSeq" id="WP_053331650.1">
    <property type="nucleotide sequence ID" value="NZ_CCEJ010000001.1"/>
</dbReference>
<feature type="transmembrane region" description="Helical" evidence="9">
    <location>
        <begin position="145"/>
        <end position="164"/>
    </location>
</feature>
<reference evidence="10" key="2">
    <citation type="submission" date="2014-09" db="EMBL/GenBank/DDBJ databases">
        <title>Criblamydia sequanensis harbors a mega-plasmid encoding arsenite resistance.</title>
        <authorList>
            <person name="Bertelli C."/>
            <person name="Goesmann A."/>
            <person name="Greub G."/>
        </authorList>
    </citation>
    <scope>NUCLEOTIDE SEQUENCE [LARGE SCALE GENOMIC DNA]</scope>
    <source>
        <strain evidence="10">CRIB-18</strain>
    </source>
</reference>
<comment type="caution">
    <text evidence="10">The sequence shown here is derived from an EMBL/GenBank/DDBJ whole genome shotgun (WGS) entry which is preliminary data.</text>
</comment>
<comment type="subcellular location">
    <subcellularLocation>
        <location evidence="1">Cell membrane</location>
        <topology evidence="1">Multi-pass membrane protein</topology>
    </subcellularLocation>
</comment>
<feature type="transmembrane region" description="Helical" evidence="9">
    <location>
        <begin position="42"/>
        <end position="64"/>
    </location>
</feature>
<reference evidence="10" key="1">
    <citation type="submission" date="2013-12" db="EMBL/GenBank/DDBJ databases">
        <authorList>
            <person name="Linke B."/>
        </authorList>
    </citation>
    <scope>NUCLEOTIDE SEQUENCE [LARGE SCALE GENOMIC DNA]</scope>
    <source>
        <strain evidence="10">CRIB-18</strain>
    </source>
</reference>
<dbReference type="OrthoDB" id="9783920at2"/>
<evidence type="ECO:0000256" key="9">
    <source>
        <dbReference type="SAM" id="Phobius"/>
    </source>
</evidence>
<evidence type="ECO:0000256" key="1">
    <source>
        <dbReference type="ARBA" id="ARBA00004651"/>
    </source>
</evidence>
<keyword evidence="6" id="KW-0029">Amino-acid transport</keyword>
<evidence type="ECO:0000256" key="6">
    <source>
        <dbReference type="ARBA" id="ARBA00022970"/>
    </source>
</evidence>
<dbReference type="GO" id="GO:0005886">
    <property type="term" value="C:plasma membrane"/>
    <property type="evidence" value="ECO:0007669"/>
    <property type="project" value="UniProtKB-SubCell"/>
</dbReference>
<dbReference type="PANTHER" id="PTHR30588:SF0">
    <property type="entry name" value="BRANCHED-CHAIN AMINO ACID PERMEASE BRNQ"/>
    <property type="match status" value="1"/>
</dbReference>
<evidence type="ECO:0000256" key="2">
    <source>
        <dbReference type="ARBA" id="ARBA00008540"/>
    </source>
</evidence>
<dbReference type="AlphaFoldDB" id="A0A090CXR9"/>
<keyword evidence="4" id="KW-1003">Cell membrane</keyword>
<dbReference type="GO" id="GO:0015820">
    <property type="term" value="P:L-leucine transport"/>
    <property type="evidence" value="ECO:0007669"/>
    <property type="project" value="TreeGrafter"/>
</dbReference>
<feature type="transmembrane region" description="Helical" evidence="9">
    <location>
        <begin position="341"/>
        <end position="359"/>
    </location>
</feature>
<dbReference type="InterPro" id="IPR004685">
    <property type="entry name" value="Brnchd-chn_aa_trnsp_Livcs"/>
</dbReference>
<evidence type="ECO:0000256" key="4">
    <source>
        <dbReference type="ARBA" id="ARBA00022475"/>
    </source>
</evidence>
<keyword evidence="7 9" id="KW-1133">Transmembrane helix</keyword>
<dbReference type="GO" id="GO:0015190">
    <property type="term" value="F:L-leucine transmembrane transporter activity"/>
    <property type="evidence" value="ECO:0007669"/>
    <property type="project" value="TreeGrafter"/>
</dbReference>
<evidence type="ECO:0000313" key="10">
    <source>
        <dbReference type="EMBL" id="CDR32937.1"/>
    </source>
</evidence>
<feature type="transmembrane region" description="Helical" evidence="9">
    <location>
        <begin position="219"/>
        <end position="243"/>
    </location>
</feature>
<dbReference type="Proteomes" id="UP000031552">
    <property type="component" value="Unassembled WGS sequence"/>
</dbReference>
<dbReference type="GO" id="GO:0015188">
    <property type="term" value="F:L-isoleucine transmembrane transporter activity"/>
    <property type="evidence" value="ECO:0007669"/>
    <property type="project" value="TreeGrafter"/>
</dbReference>
<comment type="similarity">
    <text evidence="2">Belongs to the branched chain amino acid transporter family.</text>
</comment>
<proteinExistence type="inferred from homology"/>
<feature type="transmembrane region" description="Helical" evidence="9">
    <location>
        <begin position="115"/>
        <end position="133"/>
    </location>
</feature>
<name>A0A090CXR9_9BACT</name>
<accession>A0A090CXR9</accession>
<keyword evidence="3" id="KW-0813">Transport</keyword>
<dbReference type="eggNOG" id="COG1114">
    <property type="taxonomic scope" value="Bacteria"/>
</dbReference>
<keyword evidence="11" id="KW-1185">Reference proteome</keyword>
<evidence type="ECO:0000256" key="5">
    <source>
        <dbReference type="ARBA" id="ARBA00022692"/>
    </source>
</evidence>
<evidence type="ECO:0000313" key="11">
    <source>
        <dbReference type="Proteomes" id="UP000031552"/>
    </source>
</evidence>
<dbReference type="EMBL" id="CCEJ010000001">
    <property type="protein sequence ID" value="CDR32937.1"/>
    <property type="molecule type" value="Genomic_DNA"/>
</dbReference>
<dbReference type="STRING" id="1437425.CSEC_0093"/>
<evidence type="ECO:0000256" key="7">
    <source>
        <dbReference type="ARBA" id="ARBA00022989"/>
    </source>
</evidence>
<organism evidence="10 11">
    <name type="scientific">Candidatus Criblamydia sequanensis CRIB-18</name>
    <dbReference type="NCBI Taxonomy" id="1437425"/>
    <lineage>
        <taxon>Bacteria</taxon>
        <taxon>Pseudomonadati</taxon>
        <taxon>Chlamydiota</taxon>
        <taxon>Chlamydiia</taxon>
        <taxon>Parachlamydiales</taxon>
        <taxon>Candidatus Criblamydiaceae</taxon>
        <taxon>Candidatus Criblamydia</taxon>
    </lineage>
</organism>
<sequence>MKFSKSLSIIAAGLAMFSMFFGAGNVIFPLMIGFTVKEMVPFASFGLLIGAVGLPFLGLFSMILCDGDVNRYFNKLGKPFGFIVGFFTISLLGPLGASPRCIAFASSTLQASGLTLPHTLFCALACLVVGLLAMRKNKIIEVLGYFLTPILVLLLGIMMVKAVLSEGSFPASEFTEMQSFYLGLKEGYLTMDLLAALFFAPLILANLKQSQASCSLFKKAFLSSLIGGLLLALTYLGFSYAAAIHSETLSHAKPEALLSEIAFKILGDHAGIFISLLVILACLTTAIALLSVFASFVETAFPKKWKISYEKALFSGILIAGLIATLEFKGITLLLGPILDYLYPIIILLALTHVAEYFWKAKKELALDPVDGNEVEGISP</sequence>
<evidence type="ECO:0000256" key="3">
    <source>
        <dbReference type="ARBA" id="ARBA00022448"/>
    </source>
</evidence>
<gene>
    <name evidence="10" type="primary">brnq1</name>
    <name evidence="10" type="ORF">CSEC_0093</name>
</gene>
<feature type="transmembrane region" description="Helical" evidence="9">
    <location>
        <begin position="76"/>
        <end position="95"/>
    </location>
</feature>